<name>A0ABM0GQT3_SACKO</name>
<evidence type="ECO:0000256" key="7">
    <source>
        <dbReference type="ARBA" id="ARBA00039966"/>
    </source>
</evidence>
<dbReference type="Proteomes" id="UP000694865">
    <property type="component" value="Unplaced"/>
</dbReference>
<accession>A0ABM0GQT3</accession>
<dbReference type="PANTHER" id="PTHR16056">
    <property type="entry name" value="REGULATOR OF MICROTUBULE DYNAMICS PROTEIN"/>
    <property type="match status" value="1"/>
</dbReference>
<keyword evidence="6" id="KW-0206">Cytoskeleton</keyword>
<evidence type="ECO:0000256" key="2">
    <source>
        <dbReference type="ARBA" id="ARBA00011375"/>
    </source>
</evidence>
<protein>
    <recommendedName>
        <fullName evidence="7">Regulator of microtubule dynamics protein 1</fullName>
    </recommendedName>
    <alternativeName>
        <fullName evidence="8">Protein FAM82B</fullName>
    </alternativeName>
</protein>
<keyword evidence="9" id="KW-1185">Reference proteome</keyword>
<evidence type="ECO:0000313" key="10">
    <source>
        <dbReference type="RefSeq" id="XP_002735261.1"/>
    </source>
</evidence>
<evidence type="ECO:0000256" key="3">
    <source>
        <dbReference type="ARBA" id="ARBA00022490"/>
    </source>
</evidence>
<keyword evidence="4" id="KW-0677">Repeat</keyword>
<dbReference type="Gene3D" id="1.25.40.10">
    <property type="entry name" value="Tetratricopeptide repeat domain"/>
    <property type="match status" value="1"/>
</dbReference>
<evidence type="ECO:0000256" key="6">
    <source>
        <dbReference type="ARBA" id="ARBA00023212"/>
    </source>
</evidence>
<evidence type="ECO:0000256" key="4">
    <source>
        <dbReference type="ARBA" id="ARBA00022737"/>
    </source>
</evidence>
<dbReference type="InterPro" id="IPR049039">
    <property type="entry name" value="RMD1-3_a_helical_rpt"/>
</dbReference>
<dbReference type="InterPro" id="IPR011990">
    <property type="entry name" value="TPR-like_helical_dom_sf"/>
</dbReference>
<dbReference type="GeneID" id="100377474"/>
<organism evidence="9 10">
    <name type="scientific">Saccoglossus kowalevskii</name>
    <name type="common">Acorn worm</name>
    <dbReference type="NCBI Taxonomy" id="10224"/>
    <lineage>
        <taxon>Eukaryota</taxon>
        <taxon>Metazoa</taxon>
        <taxon>Hemichordata</taxon>
        <taxon>Enteropneusta</taxon>
        <taxon>Harrimaniidae</taxon>
        <taxon>Saccoglossus</taxon>
    </lineage>
</organism>
<keyword evidence="3" id="KW-0963">Cytoplasm</keyword>
<comment type="subcellular location">
    <subcellularLocation>
        <location evidence="1">Cytoplasm</location>
        <location evidence="1">Cytoskeleton</location>
    </subcellularLocation>
</comment>
<dbReference type="PANTHER" id="PTHR16056:SF16">
    <property type="entry name" value="REGULATOR OF MICROTUBULE DYNAMICS PROTEIN 1"/>
    <property type="match status" value="1"/>
</dbReference>
<sequence length="310" mass="35566">MAAPVCRRYFGWFLRSSIGNSVRGWPRYRLRQMTTGYIKNGRNSKFSRILFPAAPLLSLSFWGSAPPEPEAAKTPEPEPDPELLLIHTADVLYDANNTKELYDLLIQHKDSKNDELLWRLARAARDLAQLSTTETNVKKTLTYEALAHAKKALDANDGNFACHKWYAICISDVGDYEGTKQKIANAFVIRDHFLKAIELNPSDATSIHLMGLWCFTFAEMPWYQQKIATVIFAKPPESTYNEALTYFMRAENVDPNFYSMNLLMLAKTYIKLNDNKMALLYLTKTLDYAEKTEEDQKAHKEAEELMKKVK</sequence>
<gene>
    <name evidence="10" type="primary">LOC100377474</name>
</gene>
<dbReference type="SUPFAM" id="SSF48452">
    <property type="entry name" value="TPR-like"/>
    <property type="match status" value="1"/>
</dbReference>
<evidence type="ECO:0000256" key="5">
    <source>
        <dbReference type="ARBA" id="ARBA00022803"/>
    </source>
</evidence>
<evidence type="ECO:0000256" key="8">
    <source>
        <dbReference type="ARBA" id="ARBA00041958"/>
    </source>
</evidence>
<keyword evidence="5" id="KW-0802">TPR repeat</keyword>
<dbReference type="RefSeq" id="XP_002735261.1">
    <property type="nucleotide sequence ID" value="XM_002735215.2"/>
</dbReference>
<dbReference type="Pfam" id="PF21033">
    <property type="entry name" value="RMD1-3"/>
    <property type="match status" value="1"/>
</dbReference>
<proteinExistence type="predicted"/>
<reference evidence="10" key="1">
    <citation type="submission" date="2025-08" db="UniProtKB">
        <authorList>
            <consortium name="RefSeq"/>
        </authorList>
    </citation>
    <scope>IDENTIFICATION</scope>
    <source>
        <tissue evidence="10">Testes</tissue>
    </source>
</reference>
<evidence type="ECO:0000256" key="1">
    <source>
        <dbReference type="ARBA" id="ARBA00004245"/>
    </source>
</evidence>
<comment type="subunit">
    <text evidence="2">Interacts with microtubules.</text>
</comment>
<evidence type="ECO:0000313" key="9">
    <source>
        <dbReference type="Proteomes" id="UP000694865"/>
    </source>
</evidence>